<gene>
    <name evidence="1" type="ORF">AXA84_0318</name>
</gene>
<evidence type="ECO:0000313" key="1">
    <source>
        <dbReference type="EMBL" id="KXT29166.1"/>
    </source>
</evidence>
<accession>A0A139JQL7</accession>
<name>A0A139JQL7_9MOLU</name>
<proteinExistence type="predicted"/>
<sequence>MEEIFLILLPNCLMKGELIDIFILFSLLDSILTKQSPDSKEPQK</sequence>
<organism evidence="1 2">
    <name type="scientific">Candidatus Phytoplasma oryzae</name>
    <dbReference type="NCBI Taxonomy" id="203274"/>
    <lineage>
        <taxon>Bacteria</taxon>
        <taxon>Bacillati</taxon>
        <taxon>Mycoplasmatota</taxon>
        <taxon>Mollicutes</taxon>
        <taxon>Acholeplasmatales</taxon>
        <taxon>Acholeplasmataceae</taxon>
        <taxon>Candidatus Phytoplasma</taxon>
        <taxon>16SrXI (Rice yellow dwarf group)</taxon>
    </lineage>
</organism>
<evidence type="ECO:0000313" key="2">
    <source>
        <dbReference type="Proteomes" id="UP000070069"/>
    </source>
</evidence>
<dbReference type="PATRIC" id="fig|203274.3.peg.473"/>
<protein>
    <submittedName>
        <fullName evidence="1">Uncharacterized protein</fullName>
    </submittedName>
</protein>
<reference evidence="1 2" key="1">
    <citation type="submission" date="2016-02" db="EMBL/GenBank/DDBJ databases">
        <title>A draft genome sequence of Candidatus Phytoplasma oryzae strain Mbita1, the causative agent of Napier Grass stunt disease in Kenya.</title>
        <authorList>
            <person name="Fischer A."/>
            <person name="Santa-Cruz I."/>
            <person name="Wambua L."/>
            <person name="Olds C."/>
            <person name="Midega C."/>
            <person name="Dickinson M."/>
            <person name="Kawicha P."/>
            <person name="Khan Z."/>
            <person name="Masiga D."/>
            <person name="Jores J."/>
            <person name="Bernd S."/>
        </authorList>
    </citation>
    <scope>NUCLEOTIDE SEQUENCE [LARGE SCALE GENOMIC DNA]</scope>
    <source>
        <strain evidence="1">Mbita1</strain>
    </source>
</reference>
<comment type="caution">
    <text evidence="1">The sequence shown here is derived from an EMBL/GenBank/DDBJ whole genome shotgun (WGS) entry which is preliminary data.</text>
</comment>
<dbReference type="AlphaFoldDB" id="A0A139JQL7"/>
<dbReference type="EMBL" id="LTBM01000010">
    <property type="protein sequence ID" value="KXT29166.1"/>
    <property type="molecule type" value="Genomic_DNA"/>
</dbReference>
<dbReference type="Proteomes" id="UP000070069">
    <property type="component" value="Unassembled WGS sequence"/>
</dbReference>